<dbReference type="PANTHER" id="PTHR43845">
    <property type="entry name" value="BLR5969 PROTEIN"/>
    <property type="match status" value="1"/>
</dbReference>
<dbReference type="SUPFAM" id="SSF56801">
    <property type="entry name" value="Acetyl-CoA synthetase-like"/>
    <property type="match status" value="1"/>
</dbReference>
<keyword evidence="3" id="KW-1185">Reference proteome</keyword>
<evidence type="ECO:0000313" key="2">
    <source>
        <dbReference type="EMBL" id="MDR6301661.1"/>
    </source>
</evidence>
<reference evidence="2 3" key="1">
    <citation type="submission" date="2023-07" db="EMBL/GenBank/DDBJ databases">
        <title>Genomic Encyclopedia of Type Strains, Phase IV (KMG-IV): sequencing the most valuable type-strain genomes for metagenomic binning, comparative biology and taxonomic classification.</title>
        <authorList>
            <person name="Goeker M."/>
        </authorList>
    </citation>
    <scope>NUCLEOTIDE SEQUENCE [LARGE SCALE GENOMIC DNA]</scope>
    <source>
        <strain evidence="2 3">DSM 102814</strain>
    </source>
</reference>
<accession>A0ABU1K7T2</accession>
<evidence type="ECO:0000313" key="3">
    <source>
        <dbReference type="Proteomes" id="UP001257659"/>
    </source>
</evidence>
<dbReference type="PANTHER" id="PTHR43845:SF1">
    <property type="entry name" value="BLR5969 PROTEIN"/>
    <property type="match status" value="1"/>
</dbReference>
<dbReference type="Pfam" id="PF00501">
    <property type="entry name" value="AMP-binding"/>
    <property type="match status" value="1"/>
</dbReference>
<gene>
    <name evidence="2" type="ORF">GGR31_002331</name>
</gene>
<organism evidence="2 3">
    <name type="scientific">Mesonia maritima</name>
    <dbReference type="NCBI Taxonomy" id="1793873"/>
    <lineage>
        <taxon>Bacteria</taxon>
        <taxon>Pseudomonadati</taxon>
        <taxon>Bacteroidota</taxon>
        <taxon>Flavobacteriia</taxon>
        <taxon>Flavobacteriales</taxon>
        <taxon>Flavobacteriaceae</taxon>
        <taxon>Mesonia</taxon>
    </lineage>
</organism>
<dbReference type="EC" id="6.2.1.30" evidence="2"/>
<dbReference type="GO" id="GO:0047475">
    <property type="term" value="F:phenylacetate-CoA ligase activity"/>
    <property type="evidence" value="ECO:0007669"/>
    <property type="project" value="UniProtKB-EC"/>
</dbReference>
<dbReference type="Gene3D" id="3.30.300.30">
    <property type="match status" value="1"/>
</dbReference>
<name>A0ABU1K7T2_9FLAO</name>
<dbReference type="InterPro" id="IPR000873">
    <property type="entry name" value="AMP-dep_synth/lig_dom"/>
</dbReference>
<dbReference type="InterPro" id="IPR042099">
    <property type="entry name" value="ANL_N_sf"/>
</dbReference>
<dbReference type="Proteomes" id="UP001257659">
    <property type="component" value="Unassembled WGS sequence"/>
</dbReference>
<comment type="caution">
    <text evidence="2">The sequence shown here is derived from an EMBL/GenBank/DDBJ whole genome shotgun (WGS) entry which is preliminary data.</text>
</comment>
<dbReference type="InterPro" id="IPR045851">
    <property type="entry name" value="AMP-bd_C_sf"/>
</dbReference>
<dbReference type="RefSeq" id="WP_309729275.1">
    <property type="nucleotide sequence ID" value="NZ_JAVDQA010000007.1"/>
</dbReference>
<dbReference type="EMBL" id="JAVDQA010000007">
    <property type="protein sequence ID" value="MDR6301661.1"/>
    <property type="molecule type" value="Genomic_DNA"/>
</dbReference>
<proteinExistence type="predicted"/>
<evidence type="ECO:0000259" key="1">
    <source>
        <dbReference type="Pfam" id="PF00501"/>
    </source>
</evidence>
<keyword evidence="2" id="KW-0436">Ligase</keyword>
<dbReference type="Gene3D" id="3.40.50.12780">
    <property type="entry name" value="N-terminal domain of ligase-like"/>
    <property type="match status" value="1"/>
</dbReference>
<sequence length="424" mass="48719">MNNITKHNDWEKKQQILLKKQLKYIAENSPYYQRIFQEKGIEIENFDLKNFQELPVTSKNDLANHNSDFICVPNSEIIDYVTTSGTLGKPVTFALNENDLQRLAKNEENSFQQIGITKNDIVQLTTTLDRQFIAGLAYFLGLRKIGVGIIRLGSGVPELQWNSILEFQPTYLVAVPSFLLKLIDFAEKNNIDCNKTAIKAAICIGEPIRDKNFQLNTLGKKITEKWNIELFSTYASTEMCTAFTECSFHQGNHIQEELIYTEILDENDNPVENEEIGELTITTLGIETMPLLRYKTGDMVRKITEKCKCGKNGNRISTLLGRKKQLIKFKGTSLYPQQIINALTDFEKLQLFLVQVSTNELNTDSLEIIIPQETAQEIQKEIQLHLRAKLRVLPNIILEEEEKIQQQIFNPLSRKPIRFIDKRS</sequence>
<feature type="domain" description="AMP-dependent synthetase/ligase" evidence="1">
    <location>
        <begin position="80"/>
        <end position="282"/>
    </location>
</feature>
<protein>
    <submittedName>
        <fullName evidence="2">Phenylacetate-CoA ligase</fullName>
        <ecNumber evidence="2">6.2.1.30</ecNumber>
    </submittedName>
</protein>